<dbReference type="GO" id="GO:0019748">
    <property type="term" value="P:secondary metabolic process"/>
    <property type="evidence" value="ECO:0007669"/>
    <property type="project" value="TreeGrafter"/>
</dbReference>
<keyword evidence="6" id="KW-1185">Reference proteome</keyword>
<evidence type="ECO:0000313" key="5">
    <source>
        <dbReference type="EMBL" id="CAK4002823.1"/>
    </source>
</evidence>
<dbReference type="GO" id="GO:0016831">
    <property type="term" value="F:carboxy-lyase activity"/>
    <property type="evidence" value="ECO:0007669"/>
    <property type="project" value="UniProtKB-KW"/>
</dbReference>
<evidence type="ECO:0000313" key="6">
    <source>
        <dbReference type="Proteomes" id="UP001296104"/>
    </source>
</evidence>
<dbReference type="Pfam" id="PF04909">
    <property type="entry name" value="Amidohydro_2"/>
    <property type="match status" value="1"/>
</dbReference>
<dbReference type="InterPro" id="IPR006680">
    <property type="entry name" value="Amidohydro-rel"/>
</dbReference>
<dbReference type="SUPFAM" id="SSF51556">
    <property type="entry name" value="Metallo-dependent hydrolases"/>
    <property type="match status" value="1"/>
</dbReference>
<dbReference type="Proteomes" id="UP001296104">
    <property type="component" value="Unassembled WGS sequence"/>
</dbReference>
<proteinExistence type="inferred from homology"/>
<dbReference type="InterPro" id="IPR032465">
    <property type="entry name" value="ACMSD"/>
</dbReference>
<dbReference type="FunFam" id="3.20.20.140:FF:000043">
    <property type="entry name" value="Amidohydrolase family protein"/>
    <property type="match status" value="1"/>
</dbReference>
<evidence type="ECO:0000259" key="4">
    <source>
        <dbReference type="Pfam" id="PF04909"/>
    </source>
</evidence>
<keyword evidence="2 3" id="KW-0456">Lyase</keyword>
<dbReference type="GO" id="GO:0005829">
    <property type="term" value="C:cytosol"/>
    <property type="evidence" value="ECO:0007669"/>
    <property type="project" value="TreeGrafter"/>
</dbReference>
<reference evidence="5" key="1">
    <citation type="submission" date="2023-11" db="EMBL/GenBank/DDBJ databases">
        <authorList>
            <person name="Alioto T."/>
            <person name="Alioto T."/>
            <person name="Gomez Garrido J."/>
        </authorList>
    </citation>
    <scope>NUCLEOTIDE SEQUENCE</scope>
</reference>
<name>A0AAI9E8R6_9PEZI</name>
<dbReference type="PANTHER" id="PTHR21240">
    <property type="entry name" value="2-AMINO-3-CARBOXYLMUCONATE-6-SEMIALDEHYDE DECARBOXYLASE"/>
    <property type="match status" value="1"/>
</dbReference>
<comment type="similarity">
    <text evidence="3">Belongs to the metallo-dependent hydrolases superfamily.</text>
</comment>
<evidence type="ECO:0000256" key="2">
    <source>
        <dbReference type="ARBA" id="ARBA00023239"/>
    </source>
</evidence>
<feature type="domain" description="Amidohydrolase-related" evidence="4">
    <location>
        <begin position="73"/>
        <end position="329"/>
    </location>
</feature>
<keyword evidence="1 3" id="KW-0210">Decarboxylase</keyword>
<comment type="caution">
    <text evidence="5">The sequence shown here is derived from an EMBL/GenBank/DDBJ whole genome shotgun (WGS) entry which is preliminary data.</text>
</comment>
<gene>
    <name evidence="5" type="ORF">LECACI_7A004219</name>
</gene>
<organism evidence="5 6">
    <name type="scientific">Lecanosticta acicola</name>
    <dbReference type="NCBI Taxonomy" id="111012"/>
    <lineage>
        <taxon>Eukaryota</taxon>
        <taxon>Fungi</taxon>
        <taxon>Dikarya</taxon>
        <taxon>Ascomycota</taxon>
        <taxon>Pezizomycotina</taxon>
        <taxon>Dothideomycetes</taxon>
        <taxon>Dothideomycetidae</taxon>
        <taxon>Mycosphaerellales</taxon>
        <taxon>Mycosphaerellaceae</taxon>
        <taxon>Lecanosticta</taxon>
    </lineage>
</organism>
<dbReference type="AlphaFoldDB" id="A0AAI9E8R6"/>
<dbReference type="GO" id="GO:0016787">
    <property type="term" value="F:hydrolase activity"/>
    <property type="evidence" value="ECO:0007669"/>
    <property type="project" value="InterPro"/>
</dbReference>
<dbReference type="InterPro" id="IPR032466">
    <property type="entry name" value="Metal_Hydrolase"/>
</dbReference>
<evidence type="ECO:0000256" key="3">
    <source>
        <dbReference type="RuleBase" id="RU366045"/>
    </source>
</evidence>
<sequence length="337" mass="38701">MLGKVALEEAFALPRNAETTEWWAGMFAVDPAKHTREINDINKLRIEKMDKFGVGYKILSYTAPGVQDVWEQSKADALAREVNDHVAKEIKGFETRLGAFATLSMHDPKVASEELKRCVVQYGFKGALVNDTQRDDESGSSMIFYDGPEWDVFWSTVQELDVPFYLHPRNPTGVFHEKLWAPRRWLIGPPLSFAQGISLHLLGMVTNGVFDRFPKLQVVIGHLGEHLPFDLWRINHWFEDVKKPLGLDCKKTIREYFAQNIWITTSGHFSTPTLEYCIKEIGWERILFSIDYPFESFEDACVWYDGVELDKEETVKAIGRDNAKKLFKLGEFKDDSA</sequence>
<dbReference type="PANTHER" id="PTHR21240:SF31">
    <property type="entry name" value="AMIDOHYDROLASE FAMILY PROTEIN (AFU_ORTHOLOGUE AFUA_7G05840)"/>
    <property type="match status" value="1"/>
</dbReference>
<dbReference type="Gene3D" id="3.20.20.140">
    <property type="entry name" value="Metal-dependent hydrolases"/>
    <property type="match status" value="1"/>
</dbReference>
<dbReference type="EMBL" id="CAVMBE010000022">
    <property type="protein sequence ID" value="CAK4002823.1"/>
    <property type="molecule type" value="Genomic_DNA"/>
</dbReference>
<accession>A0AAI9E8R6</accession>
<evidence type="ECO:0000256" key="1">
    <source>
        <dbReference type="ARBA" id="ARBA00022793"/>
    </source>
</evidence>
<protein>
    <submittedName>
        <fullName evidence="5">2,3-dihydroxybenzoate decarboxylase</fullName>
    </submittedName>
</protein>